<comment type="caution">
    <text evidence="2">The sequence shown here is derived from an EMBL/GenBank/DDBJ whole genome shotgun (WGS) entry which is preliminary data.</text>
</comment>
<accession>A0ABD1AXY2</accession>
<keyword evidence="3" id="KW-1185">Reference proteome</keyword>
<reference evidence="2 3" key="1">
    <citation type="submission" date="2024-04" db="EMBL/GenBank/DDBJ databases">
        <title>Genome assembly C_amara_ONT_v2.</title>
        <authorList>
            <person name="Yant L."/>
            <person name="Moore C."/>
            <person name="Slenker M."/>
        </authorList>
    </citation>
    <scope>NUCLEOTIDE SEQUENCE [LARGE SCALE GENOMIC DNA]</scope>
    <source>
        <tissue evidence="2">Leaf</tissue>
    </source>
</reference>
<proteinExistence type="predicted"/>
<protein>
    <submittedName>
        <fullName evidence="2">F-box/FBD/LRR-repeat protein</fullName>
    </submittedName>
</protein>
<dbReference type="AlphaFoldDB" id="A0ABD1AXY2"/>
<gene>
    <name evidence="2" type="ORF">V5N11_008591</name>
</gene>
<dbReference type="Pfam" id="PF08387">
    <property type="entry name" value="FBD"/>
    <property type="match status" value="1"/>
</dbReference>
<dbReference type="Proteomes" id="UP001558713">
    <property type="component" value="Unassembled WGS sequence"/>
</dbReference>
<dbReference type="InterPro" id="IPR006566">
    <property type="entry name" value="FBD"/>
</dbReference>
<dbReference type="EMBL" id="JBANAX010000383">
    <property type="protein sequence ID" value="KAL1211133.1"/>
    <property type="molecule type" value="Genomic_DNA"/>
</dbReference>
<feature type="domain" description="FBD" evidence="1">
    <location>
        <begin position="85"/>
        <end position="106"/>
    </location>
</feature>
<sequence length="110" mass="12894">MDDKLMGSLTPVKRLSLALYGPYKLKLPTGNILYRLVYLELYTYTPVWLNALTLMLDASPKMQVLKLIDHNSWCSGQYYDEEWNQPKNVPECLLLHLETFMWEGYKCGEK</sequence>
<name>A0ABD1AXY2_CARAN</name>
<evidence type="ECO:0000313" key="2">
    <source>
        <dbReference type="EMBL" id="KAL1211133.1"/>
    </source>
</evidence>
<evidence type="ECO:0000313" key="3">
    <source>
        <dbReference type="Proteomes" id="UP001558713"/>
    </source>
</evidence>
<evidence type="ECO:0000259" key="1">
    <source>
        <dbReference type="Pfam" id="PF08387"/>
    </source>
</evidence>
<organism evidence="2 3">
    <name type="scientific">Cardamine amara subsp. amara</name>
    <dbReference type="NCBI Taxonomy" id="228776"/>
    <lineage>
        <taxon>Eukaryota</taxon>
        <taxon>Viridiplantae</taxon>
        <taxon>Streptophyta</taxon>
        <taxon>Embryophyta</taxon>
        <taxon>Tracheophyta</taxon>
        <taxon>Spermatophyta</taxon>
        <taxon>Magnoliopsida</taxon>
        <taxon>eudicotyledons</taxon>
        <taxon>Gunneridae</taxon>
        <taxon>Pentapetalae</taxon>
        <taxon>rosids</taxon>
        <taxon>malvids</taxon>
        <taxon>Brassicales</taxon>
        <taxon>Brassicaceae</taxon>
        <taxon>Cardamineae</taxon>
        <taxon>Cardamine</taxon>
    </lineage>
</organism>